<dbReference type="GO" id="GO:0071555">
    <property type="term" value="P:cell wall organization"/>
    <property type="evidence" value="ECO:0007669"/>
    <property type="project" value="TreeGrafter"/>
</dbReference>
<feature type="transmembrane region" description="Helical" evidence="1">
    <location>
        <begin position="12"/>
        <end position="32"/>
    </location>
</feature>
<evidence type="ECO:0000256" key="1">
    <source>
        <dbReference type="SAM" id="Phobius"/>
    </source>
</evidence>
<name>A0A926EZQ4_9FIRM</name>
<dbReference type="Pfam" id="PF00905">
    <property type="entry name" value="Transpeptidase"/>
    <property type="match status" value="1"/>
</dbReference>
<evidence type="ECO:0000313" key="3">
    <source>
        <dbReference type="EMBL" id="MBC8590661.1"/>
    </source>
</evidence>
<reference evidence="3 4" key="1">
    <citation type="submission" date="2020-08" db="EMBL/GenBank/DDBJ databases">
        <title>Genome public.</title>
        <authorList>
            <person name="Liu C."/>
            <person name="Sun Q."/>
        </authorList>
    </citation>
    <scope>NUCLEOTIDE SEQUENCE [LARGE SCALE GENOMIC DNA]</scope>
    <source>
        <strain evidence="3 4">NSJ-26</strain>
    </source>
</reference>
<dbReference type="InterPro" id="IPR001460">
    <property type="entry name" value="PCN-bd_Tpept"/>
</dbReference>
<feature type="domain" description="Penicillin-binding protein transpeptidase" evidence="2">
    <location>
        <begin position="238"/>
        <end position="540"/>
    </location>
</feature>
<dbReference type="EMBL" id="JACRTK010000002">
    <property type="protein sequence ID" value="MBC8590661.1"/>
    <property type="molecule type" value="Genomic_DNA"/>
</dbReference>
<keyword evidence="1" id="KW-0812">Transmembrane</keyword>
<protein>
    <submittedName>
        <fullName evidence="3">Penicillin-binding protein 2</fullName>
    </submittedName>
</protein>
<dbReference type="Proteomes" id="UP000601522">
    <property type="component" value="Unassembled WGS sequence"/>
</dbReference>
<dbReference type="InterPro" id="IPR012338">
    <property type="entry name" value="Beta-lactam/transpept-like"/>
</dbReference>
<dbReference type="SUPFAM" id="SSF56601">
    <property type="entry name" value="beta-lactamase/transpeptidase-like"/>
    <property type="match status" value="1"/>
</dbReference>
<dbReference type="PANTHER" id="PTHR30627:SF24">
    <property type="entry name" value="PENICILLIN-BINDING PROTEIN 4B"/>
    <property type="match status" value="1"/>
</dbReference>
<dbReference type="AlphaFoldDB" id="A0A926EZQ4"/>
<evidence type="ECO:0000259" key="2">
    <source>
        <dbReference type="Pfam" id="PF00905"/>
    </source>
</evidence>
<dbReference type="InterPro" id="IPR036138">
    <property type="entry name" value="PBP_dimer_sf"/>
</dbReference>
<dbReference type="RefSeq" id="WP_249323498.1">
    <property type="nucleotide sequence ID" value="NZ_JACRTK010000002.1"/>
</dbReference>
<keyword evidence="1" id="KW-1133">Transmembrane helix</keyword>
<dbReference type="Gene3D" id="3.90.1310.10">
    <property type="entry name" value="Penicillin-binding protein 2a (Domain 2)"/>
    <property type="match status" value="1"/>
</dbReference>
<dbReference type="SUPFAM" id="SSF56519">
    <property type="entry name" value="Penicillin binding protein dimerisation domain"/>
    <property type="match status" value="1"/>
</dbReference>
<keyword evidence="4" id="KW-1185">Reference proteome</keyword>
<comment type="caution">
    <text evidence="3">The sequence shown here is derived from an EMBL/GenBank/DDBJ whole genome shotgun (WGS) entry which is preliminary data.</text>
</comment>
<dbReference type="GO" id="GO:0008658">
    <property type="term" value="F:penicillin binding"/>
    <property type="evidence" value="ECO:0007669"/>
    <property type="project" value="InterPro"/>
</dbReference>
<dbReference type="InterPro" id="IPR050515">
    <property type="entry name" value="Beta-lactam/transpept"/>
</dbReference>
<dbReference type="GO" id="GO:0005886">
    <property type="term" value="C:plasma membrane"/>
    <property type="evidence" value="ECO:0007669"/>
    <property type="project" value="TreeGrafter"/>
</dbReference>
<dbReference type="PANTHER" id="PTHR30627">
    <property type="entry name" value="PEPTIDOGLYCAN D,D-TRANSPEPTIDASE"/>
    <property type="match status" value="1"/>
</dbReference>
<evidence type="ECO:0000313" key="4">
    <source>
        <dbReference type="Proteomes" id="UP000601522"/>
    </source>
</evidence>
<sequence>MDKNLDKTVKNRIILLSVLGMIIFAILSYRLYYIQIYKGDEYSSKALKQRGKEFSVYPNRGIIFDRNLTPLTNNEVIPTIIIEKRLLLSDNLMYNKILNSTDLSKKELDGIINKSKDLIQIPLIDTSIVPITSSNIFLIDTIDRYNKESILSHVVGYTNKSENNGEAGIEKSYDEFLRNHNGRSFIVEYDRDRSFILGGSHFTSHDSNSGDPSAVKLTIDYDIQKKVENILDDEEIKGAVIVVEIESGDILALASRPNFNQKRIEDYFNSKDMALYNKGVQVGYPPGSIFKIVVLLTALEDIPNILEREYYCNGYQEINGLKINCSNTHGRLSIDEAFAQSCNSAFIQIGQELGAKKIINMAKRLGFGSKINIGLLEEIDGNLPDEKDVQGAAIGNISIGQGPLEVTPLQVTNLMVTLANKGIDKGLALVKGITNEDGYMIKEYYREEGKQVISDYSADKTIDMLRKVVEVGTGRSMDLDEIGGGGGKTGSAQASLNNELTVHGWFSGFIPSNDPQYIITVFIEDTDNGSITTLPIFERIGKEIFKLKS</sequence>
<dbReference type="GO" id="GO:0071972">
    <property type="term" value="F:peptidoglycan L,D-transpeptidase activity"/>
    <property type="evidence" value="ECO:0007669"/>
    <property type="project" value="TreeGrafter"/>
</dbReference>
<keyword evidence="1" id="KW-0472">Membrane</keyword>
<organism evidence="3 4">
    <name type="scientific">Wansuia hejianensis</name>
    <dbReference type="NCBI Taxonomy" id="2763667"/>
    <lineage>
        <taxon>Bacteria</taxon>
        <taxon>Bacillati</taxon>
        <taxon>Bacillota</taxon>
        <taxon>Clostridia</taxon>
        <taxon>Lachnospirales</taxon>
        <taxon>Lachnospiraceae</taxon>
        <taxon>Wansuia</taxon>
    </lineage>
</organism>
<gene>
    <name evidence="3" type="ORF">H8689_05885</name>
</gene>
<dbReference type="Gene3D" id="3.40.710.10">
    <property type="entry name" value="DD-peptidase/beta-lactamase superfamily"/>
    <property type="match status" value="1"/>
</dbReference>
<accession>A0A926EZQ4</accession>
<proteinExistence type="predicted"/>